<dbReference type="GO" id="GO:0005525">
    <property type="term" value="F:GTP binding"/>
    <property type="evidence" value="ECO:0007669"/>
    <property type="project" value="UniProtKB-KW"/>
</dbReference>
<dbReference type="PRINTS" id="PR00326">
    <property type="entry name" value="GTP1OBG"/>
</dbReference>
<dbReference type="GO" id="GO:0003924">
    <property type="term" value="F:GTPase activity"/>
    <property type="evidence" value="ECO:0007669"/>
    <property type="project" value="InterPro"/>
</dbReference>
<dbReference type="GO" id="GO:0042254">
    <property type="term" value="P:ribosome biogenesis"/>
    <property type="evidence" value="ECO:0007669"/>
    <property type="project" value="UniProtKB-UniRule"/>
</dbReference>
<dbReference type="PROSITE" id="PS51710">
    <property type="entry name" value="G_OBG"/>
    <property type="match status" value="1"/>
</dbReference>
<dbReference type="Gene3D" id="3.40.50.300">
    <property type="entry name" value="P-loop containing nucleotide triphosphate hydrolases"/>
    <property type="match status" value="1"/>
</dbReference>
<dbReference type="Pfam" id="PF01926">
    <property type="entry name" value="MMR_HSR1"/>
    <property type="match status" value="1"/>
</dbReference>
<evidence type="ECO:0000313" key="5">
    <source>
        <dbReference type="EMBL" id="GMG21159.1"/>
    </source>
</evidence>
<evidence type="ECO:0000313" key="6">
    <source>
        <dbReference type="Proteomes" id="UP001165063"/>
    </source>
</evidence>
<sequence>MQSVIRCSRVLSITTISFSRTISSTRVLLTEDIPDNAPTLNENAQWLNNLEKDKQFSKTQQEEPLDNVPTSTYSIITRSKLDSPETNPDFITFKTVRSKTPYNIVRTPNPKENEADQYHTMSVPASEYFLSSSPFSSLPAHRRPKADNRQPFSDLRIVRLKSGKGGNGTVSFFRDAGIATGPPDGGDGGDGGNVYVTAVKGLSSLHGLRSKYIAKDGSPGQDGQLDGKKGDDVHLIVPVGTSIKWCPEPSAVRSLQKNHEDKVFHIQTVVQDLGNVVPKFIQFFRNSYLIGKGWIFKEKNEEYHLAKDYFNDLNKNVKIHDRQLKNDELINDVFPLDGIDFPKPTENPVLILKGGKGGMGNMHFLTSTIRNPRFAKVGREGLEENFIFELKLLADIGLVGLPNAGKSTLLRAISNARPRVGHWEFTTLQPTIGTIPLRIDQEPFTVADIPGIVAGASEDKGMGLNFLRHVERSGGICFVLSLGSKDPIADLNVLLKEMGPKRLKGKNILLIGTKADLEGSYEKFCKLREYVAVRNWKCVPCCAMQKENVEKVIELMAECSGKLNN</sequence>
<dbReference type="EMBL" id="BSXU01000572">
    <property type="protein sequence ID" value="GMG21159.1"/>
    <property type="molecule type" value="Genomic_DNA"/>
</dbReference>
<dbReference type="Pfam" id="PF01018">
    <property type="entry name" value="GTP1_OBG"/>
    <property type="match status" value="2"/>
</dbReference>
<dbReference type="PROSITE" id="PS51883">
    <property type="entry name" value="OBG"/>
    <property type="match status" value="1"/>
</dbReference>
<keyword evidence="1" id="KW-0547">Nucleotide-binding</keyword>
<feature type="domain" description="OBG-type G" evidence="3">
    <location>
        <begin position="394"/>
        <end position="561"/>
    </location>
</feature>
<dbReference type="AlphaFoldDB" id="A0A9W6YVA9"/>
<dbReference type="InterPro" id="IPR006169">
    <property type="entry name" value="GTP1_OBG_dom"/>
</dbReference>
<gene>
    <name evidence="5" type="ORF">Amon01_000177300</name>
</gene>
<keyword evidence="6" id="KW-1185">Reference proteome</keyword>
<dbReference type="PANTHER" id="PTHR11702">
    <property type="entry name" value="DEVELOPMENTALLY REGULATED GTP-BINDING PROTEIN-RELATED"/>
    <property type="match status" value="1"/>
</dbReference>
<keyword evidence="2" id="KW-0342">GTP-binding</keyword>
<evidence type="ECO:0000256" key="1">
    <source>
        <dbReference type="ARBA" id="ARBA00022741"/>
    </source>
</evidence>
<reference evidence="5" key="1">
    <citation type="submission" date="2023-04" db="EMBL/GenBank/DDBJ databases">
        <title>Ambrosiozyma monospora NBRC 1965.</title>
        <authorList>
            <person name="Ichikawa N."/>
            <person name="Sato H."/>
            <person name="Tonouchi N."/>
        </authorList>
    </citation>
    <scope>NUCLEOTIDE SEQUENCE</scope>
    <source>
        <strain evidence="5">NBRC 1965</strain>
    </source>
</reference>
<dbReference type="CDD" id="cd01898">
    <property type="entry name" value="Obg"/>
    <property type="match status" value="1"/>
</dbReference>
<dbReference type="SUPFAM" id="SSF82051">
    <property type="entry name" value="Obg GTP-binding protein N-terminal domain"/>
    <property type="match status" value="1"/>
</dbReference>
<dbReference type="SUPFAM" id="SSF52540">
    <property type="entry name" value="P-loop containing nucleoside triphosphate hydrolases"/>
    <property type="match status" value="1"/>
</dbReference>
<comment type="caution">
    <text evidence="5">The sequence shown here is derived from an EMBL/GenBank/DDBJ whole genome shotgun (WGS) entry which is preliminary data.</text>
</comment>
<dbReference type="GO" id="GO:0005739">
    <property type="term" value="C:mitochondrion"/>
    <property type="evidence" value="ECO:0007669"/>
    <property type="project" value="TreeGrafter"/>
</dbReference>
<dbReference type="InterPro" id="IPR045086">
    <property type="entry name" value="OBG_GTPase"/>
</dbReference>
<proteinExistence type="predicted"/>
<name>A0A9W6YVA9_AMBMO</name>
<dbReference type="Gene3D" id="2.70.210.12">
    <property type="entry name" value="GTP1/OBG domain"/>
    <property type="match status" value="1"/>
</dbReference>
<dbReference type="InterPro" id="IPR036726">
    <property type="entry name" value="GTP1_OBG_dom_sf"/>
</dbReference>
<dbReference type="PANTHER" id="PTHR11702:SF31">
    <property type="entry name" value="MITOCHONDRIAL RIBOSOME-ASSOCIATED GTPASE 2"/>
    <property type="match status" value="1"/>
</dbReference>
<protein>
    <submittedName>
        <fullName evidence="5">Unnamed protein product</fullName>
    </submittedName>
</protein>
<dbReference type="InterPro" id="IPR006073">
    <property type="entry name" value="GTP-bd"/>
</dbReference>
<accession>A0A9W6YVA9</accession>
<dbReference type="InterPro" id="IPR027417">
    <property type="entry name" value="P-loop_NTPase"/>
</dbReference>
<evidence type="ECO:0000259" key="4">
    <source>
        <dbReference type="PROSITE" id="PS51883"/>
    </source>
</evidence>
<evidence type="ECO:0000259" key="3">
    <source>
        <dbReference type="PROSITE" id="PS51710"/>
    </source>
</evidence>
<feature type="domain" description="Obg" evidence="4">
    <location>
        <begin position="150"/>
        <end position="393"/>
    </location>
</feature>
<dbReference type="Proteomes" id="UP001165063">
    <property type="component" value="Unassembled WGS sequence"/>
</dbReference>
<evidence type="ECO:0000256" key="2">
    <source>
        <dbReference type="ARBA" id="ARBA00023134"/>
    </source>
</evidence>
<organism evidence="5 6">
    <name type="scientific">Ambrosiozyma monospora</name>
    <name type="common">Yeast</name>
    <name type="synonym">Endomycopsis monosporus</name>
    <dbReference type="NCBI Taxonomy" id="43982"/>
    <lineage>
        <taxon>Eukaryota</taxon>
        <taxon>Fungi</taxon>
        <taxon>Dikarya</taxon>
        <taxon>Ascomycota</taxon>
        <taxon>Saccharomycotina</taxon>
        <taxon>Pichiomycetes</taxon>
        <taxon>Pichiales</taxon>
        <taxon>Pichiaceae</taxon>
        <taxon>Ambrosiozyma</taxon>
    </lineage>
</organism>
<dbReference type="OrthoDB" id="347018at2759"/>
<dbReference type="InterPro" id="IPR031167">
    <property type="entry name" value="G_OBG"/>
</dbReference>